<comment type="caution">
    <text evidence="6">The sequence shown here is derived from an EMBL/GenBank/DDBJ whole genome shotgun (WGS) entry which is preliminary data.</text>
</comment>
<evidence type="ECO:0000313" key="6">
    <source>
        <dbReference type="EMBL" id="KAA0022292.1"/>
    </source>
</evidence>
<dbReference type="GO" id="GO:0003700">
    <property type="term" value="F:DNA-binding transcription factor activity"/>
    <property type="evidence" value="ECO:0007669"/>
    <property type="project" value="TreeGrafter"/>
</dbReference>
<protein>
    <submittedName>
        <fullName evidence="6">TetR/AcrR family transcriptional regulator</fullName>
    </submittedName>
</protein>
<evidence type="ECO:0000313" key="7">
    <source>
        <dbReference type="Proteomes" id="UP000322244"/>
    </source>
</evidence>
<dbReference type="InterPro" id="IPR011075">
    <property type="entry name" value="TetR_C"/>
</dbReference>
<evidence type="ECO:0000259" key="5">
    <source>
        <dbReference type="PROSITE" id="PS50977"/>
    </source>
</evidence>
<keyword evidence="7" id="KW-1185">Reference proteome</keyword>
<accession>A0A5A7SAV2</accession>
<dbReference type="Pfam" id="PF16859">
    <property type="entry name" value="TetR_C_11"/>
    <property type="match status" value="1"/>
</dbReference>
<gene>
    <name evidence="6" type="ORF">FOY51_15060</name>
</gene>
<evidence type="ECO:0000256" key="4">
    <source>
        <dbReference type="PROSITE-ProRule" id="PRU00335"/>
    </source>
</evidence>
<dbReference type="Pfam" id="PF00440">
    <property type="entry name" value="TetR_N"/>
    <property type="match status" value="1"/>
</dbReference>
<sequence length="193" mass="21281">MQNETAGRPRSESTRRAILDAAYDMLAETGFRGLTMEAIAQRAGAGKTTLYRWWPSKAAILLDAVHDRADRYPGFGDSGDVHTDLLDEVRGVIAFYRTKTGAAMLDLIAESRFEPSLAEAISERFIAGRRAATTEVLQRGIERGQVRADLDIDVTMDAIWGSIYYKLLISHATLTSAHADAILALIWPSLRTP</sequence>
<dbReference type="InterPro" id="IPR009057">
    <property type="entry name" value="Homeodomain-like_sf"/>
</dbReference>
<dbReference type="SUPFAM" id="SSF46689">
    <property type="entry name" value="Homeodomain-like"/>
    <property type="match status" value="1"/>
</dbReference>
<dbReference type="PRINTS" id="PR00455">
    <property type="entry name" value="HTHTETR"/>
</dbReference>
<organism evidence="6 7">
    <name type="scientific">Antrihabitans cavernicola</name>
    <dbReference type="NCBI Taxonomy" id="2495913"/>
    <lineage>
        <taxon>Bacteria</taxon>
        <taxon>Bacillati</taxon>
        <taxon>Actinomycetota</taxon>
        <taxon>Actinomycetes</taxon>
        <taxon>Mycobacteriales</taxon>
        <taxon>Nocardiaceae</taxon>
        <taxon>Antrihabitans</taxon>
    </lineage>
</organism>
<dbReference type="OrthoDB" id="9796019at2"/>
<proteinExistence type="predicted"/>
<dbReference type="GO" id="GO:0000976">
    <property type="term" value="F:transcription cis-regulatory region binding"/>
    <property type="evidence" value="ECO:0007669"/>
    <property type="project" value="TreeGrafter"/>
</dbReference>
<dbReference type="InterPro" id="IPR001647">
    <property type="entry name" value="HTH_TetR"/>
</dbReference>
<dbReference type="InterPro" id="IPR050109">
    <property type="entry name" value="HTH-type_TetR-like_transc_reg"/>
</dbReference>
<dbReference type="PROSITE" id="PS50977">
    <property type="entry name" value="HTH_TETR_2"/>
    <property type="match status" value="1"/>
</dbReference>
<dbReference type="SUPFAM" id="SSF48498">
    <property type="entry name" value="Tetracyclin repressor-like, C-terminal domain"/>
    <property type="match status" value="1"/>
</dbReference>
<feature type="domain" description="HTH tetR-type" evidence="5">
    <location>
        <begin position="12"/>
        <end position="72"/>
    </location>
</feature>
<evidence type="ECO:0000256" key="2">
    <source>
        <dbReference type="ARBA" id="ARBA00023125"/>
    </source>
</evidence>
<dbReference type="InterPro" id="IPR036271">
    <property type="entry name" value="Tet_transcr_reg_TetR-rel_C_sf"/>
</dbReference>
<evidence type="ECO:0000256" key="3">
    <source>
        <dbReference type="ARBA" id="ARBA00023163"/>
    </source>
</evidence>
<keyword evidence="2 4" id="KW-0238">DNA-binding</keyword>
<reference evidence="6 7" key="1">
    <citation type="submission" date="2019-07" db="EMBL/GenBank/DDBJ databases">
        <title>Rhodococcus cavernicolus sp. nov., isolated from a cave.</title>
        <authorList>
            <person name="Lee S.D."/>
        </authorList>
    </citation>
    <scope>NUCLEOTIDE SEQUENCE [LARGE SCALE GENOMIC DNA]</scope>
    <source>
        <strain evidence="6 7">C1-24</strain>
    </source>
</reference>
<keyword evidence="1" id="KW-0805">Transcription regulation</keyword>
<dbReference type="Gene3D" id="1.10.357.10">
    <property type="entry name" value="Tetracycline Repressor, domain 2"/>
    <property type="match status" value="1"/>
</dbReference>
<dbReference type="PANTHER" id="PTHR30055:SF148">
    <property type="entry name" value="TETR-FAMILY TRANSCRIPTIONAL REGULATOR"/>
    <property type="match status" value="1"/>
</dbReference>
<dbReference type="RefSeq" id="WP_149431053.1">
    <property type="nucleotide sequence ID" value="NZ_VLNY01000006.1"/>
</dbReference>
<dbReference type="EMBL" id="VLNY01000006">
    <property type="protein sequence ID" value="KAA0022292.1"/>
    <property type="molecule type" value="Genomic_DNA"/>
</dbReference>
<dbReference type="AlphaFoldDB" id="A0A5A7SAV2"/>
<feature type="DNA-binding region" description="H-T-H motif" evidence="4">
    <location>
        <begin position="35"/>
        <end position="54"/>
    </location>
</feature>
<dbReference type="Gene3D" id="1.10.10.60">
    <property type="entry name" value="Homeodomain-like"/>
    <property type="match status" value="1"/>
</dbReference>
<evidence type="ECO:0000256" key="1">
    <source>
        <dbReference type="ARBA" id="ARBA00023015"/>
    </source>
</evidence>
<dbReference type="PANTHER" id="PTHR30055">
    <property type="entry name" value="HTH-TYPE TRANSCRIPTIONAL REGULATOR RUTR"/>
    <property type="match status" value="1"/>
</dbReference>
<name>A0A5A7SAV2_9NOCA</name>
<keyword evidence="3" id="KW-0804">Transcription</keyword>
<dbReference type="Proteomes" id="UP000322244">
    <property type="component" value="Unassembled WGS sequence"/>
</dbReference>